<reference evidence="10" key="1">
    <citation type="submission" date="2005-08" db="EMBL/GenBank/DDBJ databases">
        <title>Complete sequence of Chlorobium chlorochromatii CaD3.</title>
        <authorList>
            <person name="Copeland A."/>
            <person name="Lucas S."/>
            <person name="Lapidus A."/>
            <person name="Barry K."/>
            <person name="Detter J.C."/>
            <person name="Glavina T."/>
            <person name="Hammon N."/>
            <person name="Israni S."/>
            <person name="Pitluck S."/>
            <person name="Bryant D."/>
            <person name="Schmutz J."/>
            <person name="Larimer F."/>
            <person name="Land M."/>
            <person name="Kyrpides N."/>
            <person name="Ivanova N."/>
            <person name="Richardson P."/>
        </authorList>
    </citation>
    <scope>NUCLEOTIDE SEQUENCE [LARGE SCALE GENOMIC DNA]</scope>
    <source>
        <strain evidence="10">CaD3</strain>
    </source>
</reference>
<evidence type="ECO:0000259" key="9">
    <source>
        <dbReference type="Pfam" id="PF00999"/>
    </source>
</evidence>
<evidence type="ECO:0000256" key="3">
    <source>
        <dbReference type="ARBA" id="ARBA00022449"/>
    </source>
</evidence>
<dbReference type="EMBL" id="CP000108">
    <property type="protein sequence ID" value="ABB28467.1"/>
    <property type="molecule type" value="Genomic_DNA"/>
</dbReference>
<keyword evidence="6" id="KW-0406">Ion transport</keyword>
<feature type="transmembrane region" description="Helical" evidence="8">
    <location>
        <begin position="12"/>
        <end position="30"/>
    </location>
</feature>
<keyword evidence="3" id="KW-0050">Antiport</keyword>
<evidence type="ECO:0000256" key="5">
    <source>
        <dbReference type="ARBA" id="ARBA00022989"/>
    </source>
</evidence>
<dbReference type="KEGG" id="cch:Cag_1205"/>
<protein>
    <submittedName>
        <fullName evidence="10">Transporter, CPA2 family</fullName>
    </submittedName>
</protein>
<dbReference type="GO" id="GO:0016020">
    <property type="term" value="C:membrane"/>
    <property type="evidence" value="ECO:0007669"/>
    <property type="project" value="UniProtKB-SubCell"/>
</dbReference>
<feature type="transmembrane region" description="Helical" evidence="8">
    <location>
        <begin position="62"/>
        <end position="81"/>
    </location>
</feature>
<evidence type="ECO:0000256" key="6">
    <source>
        <dbReference type="ARBA" id="ARBA00023065"/>
    </source>
</evidence>
<evidence type="ECO:0000256" key="7">
    <source>
        <dbReference type="ARBA" id="ARBA00023136"/>
    </source>
</evidence>
<keyword evidence="7 8" id="KW-0472">Membrane</keyword>
<name>Q3ARA8_CHLCH</name>
<dbReference type="GO" id="GO:1902600">
    <property type="term" value="P:proton transmembrane transport"/>
    <property type="evidence" value="ECO:0007669"/>
    <property type="project" value="InterPro"/>
</dbReference>
<dbReference type="eggNOG" id="COG0589">
    <property type="taxonomic scope" value="Bacteria"/>
</dbReference>
<feature type="transmembrane region" description="Helical" evidence="8">
    <location>
        <begin position="333"/>
        <end position="354"/>
    </location>
</feature>
<gene>
    <name evidence="10" type="ordered locus">Cag_1205</name>
</gene>
<feature type="transmembrane region" description="Helical" evidence="8">
    <location>
        <begin position="93"/>
        <end position="115"/>
    </location>
</feature>
<dbReference type="eggNOG" id="COG0475">
    <property type="taxonomic scope" value="Bacteria"/>
</dbReference>
<proteinExistence type="predicted"/>
<evidence type="ECO:0000256" key="2">
    <source>
        <dbReference type="ARBA" id="ARBA00022448"/>
    </source>
</evidence>
<dbReference type="GO" id="GO:0015297">
    <property type="term" value="F:antiporter activity"/>
    <property type="evidence" value="ECO:0007669"/>
    <property type="project" value="UniProtKB-KW"/>
</dbReference>
<evidence type="ECO:0000256" key="8">
    <source>
        <dbReference type="SAM" id="Phobius"/>
    </source>
</evidence>
<keyword evidence="4 8" id="KW-0812">Transmembrane</keyword>
<accession>Q3ARA8</accession>
<dbReference type="Pfam" id="PF00999">
    <property type="entry name" value="Na_H_Exchanger"/>
    <property type="match status" value="1"/>
</dbReference>
<feature type="transmembrane region" description="Helical" evidence="8">
    <location>
        <begin position="121"/>
        <end position="141"/>
    </location>
</feature>
<comment type="subcellular location">
    <subcellularLocation>
        <location evidence="1">Membrane</location>
        <topology evidence="1">Multi-pass membrane protein</topology>
    </subcellularLocation>
</comment>
<organism evidence="10">
    <name type="scientific">Chlorobium chlorochromatii (strain CaD3)</name>
    <dbReference type="NCBI Taxonomy" id="340177"/>
    <lineage>
        <taxon>Bacteria</taxon>
        <taxon>Pseudomonadati</taxon>
        <taxon>Chlorobiota</taxon>
        <taxon>Chlorobiia</taxon>
        <taxon>Chlorobiales</taxon>
        <taxon>Chlorobiaceae</taxon>
        <taxon>Chlorobium/Pelodictyon group</taxon>
        <taxon>Chlorobium</taxon>
    </lineage>
</organism>
<dbReference type="PANTHER" id="PTHR43562:SF4">
    <property type="entry name" value="NA(+)_H(+) ANTIPORTER NHAS5"/>
    <property type="match status" value="1"/>
</dbReference>
<dbReference type="OrthoDB" id="9793589at2"/>
<keyword evidence="5 8" id="KW-1133">Transmembrane helix</keyword>
<dbReference type="Gene3D" id="1.20.1530.20">
    <property type="match status" value="1"/>
</dbReference>
<evidence type="ECO:0000256" key="4">
    <source>
        <dbReference type="ARBA" id="ARBA00022692"/>
    </source>
</evidence>
<dbReference type="InterPro" id="IPR006153">
    <property type="entry name" value="Cation/H_exchanger_TM"/>
</dbReference>
<keyword evidence="2" id="KW-0813">Transport</keyword>
<dbReference type="InterPro" id="IPR038770">
    <property type="entry name" value="Na+/solute_symporter_sf"/>
</dbReference>
<dbReference type="STRING" id="340177.Cag_1205"/>
<evidence type="ECO:0000256" key="1">
    <source>
        <dbReference type="ARBA" id="ARBA00004141"/>
    </source>
</evidence>
<dbReference type="HOGENOM" id="CLU_017738_0_0_10"/>
<evidence type="ECO:0000313" key="10">
    <source>
        <dbReference type="EMBL" id="ABB28467.1"/>
    </source>
</evidence>
<sequence length="716" mass="79233">MQMHIALPLQNPVLQFSLLLFIILFAPLLFRRFKLPGIISLIIAGALIGPHGFNLMLRDSSIVLFGTVGLLYIMFLAGLEIDVADFRKNSSKSILFGLYTFFISIILGIGVGYYILNFPFLSSILIGSIFASHTLIIYPTVSKLGITKNKAVTLAIGGTIVTDTLALLLLAGVVGLASGELNTNFWLRLLLGVLLFATVILWGLPIVARWFFKRFDDSVLQYLFVLALVFFSAFLAEAAGVEPIIGAFFGGIALNRLIPRTSSLMNRIKFVGNALFIPFFLIGVGMLIDIHAFFKGYETILVAFVITVSATVAKYSAAWIAQKMYGFSIEQRRLIFGLISAHAAVALATVMIGYGVIIGKDVTGQPIRLLDESVLNGTILFVLLTCTLATFVGEKGAYALAGQQELAEPEHLLPSDAPTNRFLLHINHMGTVKELVNVSGMMVTGKMPYSLYGAYIATTREMEVNHEYRAEKMLERAVISAGAADRHVTPLLRYDTSIANGLAGVICEQKISDLFVCVEPSSDFPDTLSINKPDNILGRCGVTTFIYRPTQPFATIKRTIAVVPDGAEADPGFRHWLERLHGLIQHSRSLLMVYASTQTTDAIKATEIMPIIVEYKRFRGWENFTLLSQIIRKDDLMVLVMSRRNNPAWHHRMATIPAMLHRYFQQNSYLLIYPLQNNMSTALEEENAVTTYTQHLGNVAKVSGWVKQLVRGKQSS</sequence>
<feature type="transmembrane region" description="Helical" evidence="8">
    <location>
        <begin position="189"/>
        <end position="212"/>
    </location>
</feature>
<feature type="transmembrane region" description="Helical" evidence="8">
    <location>
        <begin position="270"/>
        <end position="294"/>
    </location>
</feature>
<feature type="transmembrane region" description="Helical" evidence="8">
    <location>
        <begin position="153"/>
        <end position="177"/>
    </location>
</feature>
<feature type="domain" description="Cation/H+ exchanger transmembrane" evidence="9">
    <location>
        <begin position="21"/>
        <end position="391"/>
    </location>
</feature>
<dbReference type="AlphaFoldDB" id="Q3ARA8"/>
<dbReference type="PANTHER" id="PTHR43562">
    <property type="entry name" value="NAPA-TYPE SODIUM/HYDROGEN ANTIPORTER"/>
    <property type="match status" value="1"/>
</dbReference>
<feature type="transmembrane region" description="Helical" evidence="8">
    <location>
        <begin position="300"/>
        <end position="321"/>
    </location>
</feature>
<feature type="transmembrane region" description="Helical" evidence="8">
    <location>
        <begin position="37"/>
        <end position="56"/>
    </location>
</feature>